<gene>
    <name evidence="2" type="ORF">MRATA1EN1_LOCUS9982</name>
</gene>
<dbReference type="Proteomes" id="UP001176941">
    <property type="component" value="Chromosome 20"/>
</dbReference>
<evidence type="ECO:0000256" key="1">
    <source>
        <dbReference type="SAM" id="MobiDB-lite"/>
    </source>
</evidence>
<sequence>MKHRSLSQEGQKRKWQPPPGFLPVKSHGQRHLEGYNPWGRERVGHDVAINNSPVIIQLGSENFRAKGVTHLFIDPADVYKMHTLWQTGIWGAGNIKGINSGKIAWFF</sequence>
<keyword evidence="3" id="KW-1185">Reference proteome</keyword>
<name>A0ABN8YHH6_RANTA</name>
<accession>A0ABN8YHH6</accession>
<feature type="region of interest" description="Disordered" evidence="1">
    <location>
        <begin position="1"/>
        <end position="35"/>
    </location>
</feature>
<protein>
    <submittedName>
        <fullName evidence="2">Uncharacterized protein</fullName>
    </submittedName>
</protein>
<evidence type="ECO:0000313" key="2">
    <source>
        <dbReference type="EMBL" id="CAI9161020.1"/>
    </source>
</evidence>
<evidence type="ECO:0000313" key="3">
    <source>
        <dbReference type="Proteomes" id="UP001176941"/>
    </source>
</evidence>
<proteinExistence type="predicted"/>
<organism evidence="2 3">
    <name type="scientific">Rangifer tarandus platyrhynchus</name>
    <name type="common">Svalbard reindeer</name>
    <dbReference type="NCBI Taxonomy" id="3082113"/>
    <lineage>
        <taxon>Eukaryota</taxon>
        <taxon>Metazoa</taxon>
        <taxon>Chordata</taxon>
        <taxon>Craniata</taxon>
        <taxon>Vertebrata</taxon>
        <taxon>Euteleostomi</taxon>
        <taxon>Mammalia</taxon>
        <taxon>Eutheria</taxon>
        <taxon>Laurasiatheria</taxon>
        <taxon>Artiodactyla</taxon>
        <taxon>Ruminantia</taxon>
        <taxon>Pecora</taxon>
        <taxon>Cervidae</taxon>
        <taxon>Odocoileinae</taxon>
        <taxon>Rangifer</taxon>
    </lineage>
</organism>
<reference evidence="2" key="1">
    <citation type="submission" date="2023-04" db="EMBL/GenBank/DDBJ databases">
        <authorList>
            <consortium name="ELIXIR-Norway"/>
        </authorList>
    </citation>
    <scope>NUCLEOTIDE SEQUENCE [LARGE SCALE GENOMIC DNA]</scope>
</reference>
<dbReference type="EMBL" id="OX459956">
    <property type="protein sequence ID" value="CAI9161020.1"/>
    <property type="molecule type" value="Genomic_DNA"/>
</dbReference>